<sequence length="199" mass="21215">MVEAVVVLGGAGVGKSCLCIQYVLQHFSNSYSSTIEDVYTKQVVTDGVTRSVTVTEVGGKSIYEIVRQAYYAKETAALLVYSVTDKKSFQAALNIYEEMKRIKGSQPFTCVLVGNKVDLEAYREVSSEDGRAAAAELGVPFMEVTATSFPSVNYVFSKVVNPGGGTPPVQPCQPAGGASAGDPKSTSAVKKRHTMCHVL</sequence>
<organism evidence="4 5">
    <name type="scientific">Angomonas deanei</name>
    <dbReference type="NCBI Taxonomy" id="59799"/>
    <lineage>
        <taxon>Eukaryota</taxon>
        <taxon>Discoba</taxon>
        <taxon>Euglenozoa</taxon>
        <taxon>Kinetoplastea</taxon>
        <taxon>Metakinetoplastina</taxon>
        <taxon>Trypanosomatida</taxon>
        <taxon>Trypanosomatidae</taxon>
        <taxon>Strigomonadinae</taxon>
        <taxon>Angomonas</taxon>
    </lineage>
</organism>
<keyword evidence="2" id="KW-0342">GTP-binding</keyword>
<evidence type="ECO:0000256" key="3">
    <source>
        <dbReference type="SAM" id="MobiDB-lite"/>
    </source>
</evidence>
<feature type="region of interest" description="Disordered" evidence="3">
    <location>
        <begin position="167"/>
        <end position="199"/>
    </location>
</feature>
<dbReference type="PROSITE" id="PS51419">
    <property type="entry name" value="RAB"/>
    <property type="match status" value="1"/>
</dbReference>
<dbReference type="SMART" id="SM00173">
    <property type="entry name" value="RAS"/>
    <property type="match status" value="1"/>
</dbReference>
<dbReference type="Pfam" id="PF00071">
    <property type="entry name" value="Ras"/>
    <property type="match status" value="1"/>
</dbReference>
<protein>
    <submittedName>
        <fullName evidence="4">Ras of Complex, Roc, domain of DAPkinase/Ras family, putative</fullName>
    </submittedName>
</protein>
<dbReference type="GO" id="GO:0016301">
    <property type="term" value="F:kinase activity"/>
    <property type="evidence" value="ECO:0007669"/>
    <property type="project" value="UniProtKB-KW"/>
</dbReference>
<dbReference type="AlphaFoldDB" id="A0A7G2CTW3"/>
<keyword evidence="4" id="KW-0418">Kinase</keyword>
<accession>A0A7G2CTW3</accession>
<dbReference type="NCBIfam" id="TIGR00231">
    <property type="entry name" value="small_GTP"/>
    <property type="match status" value="1"/>
</dbReference>
<name>A0A7G2CTW3_9TRYP</name>
<dbReference type="GO" id="GO:0003924">
    <property type="term" value="F:GTPase activity"/>
    <property type="evidence" value="ECO:0007669"/>
    <property type="project" value="InterPro"/>
</dbReference>
<keyword evidence="4" id="KW-0808">Transferase</keyword>
<keyword evidence="1" id="KW-0547">Nucleotide-binding</keyword>
<dbReference type="EMBL" id="LR877172">
    <property type="protein sequence ID" value="CAD2222729.1"/>
    <property type="molecule type" value="Genomic_DNA"/>
</dbReference>
<reference evidence="4 5" key="1">
    <citation type="submission" date="2020-08" db="EMBL/GenBank/DDBJ databases">
        <authorList>
            <person name="Newling K."/>
            <person name="Davey J."/>
            <person name="Forrester S."/>
        </authorList>
    </citation>
    <scope>NUCLEOTIDE SEQUENCE [LARGE SCALE GENOMIC DNA]</scope>
    <source>
        <strain evidence="5">Crithidia deanei Carvalho (ATCC PRA-265)</strain>
    </source>
</reference>
<dbReference type="PROSITE" id="PS51421">
    <property type="entry name" value="RAS"/>
    <property type="match status" value="1"/>
</dbReference>
<dbReference type="Proteomes" id="UP000515908">
    <property type="component" value="Chromosome 28"/>
</dbReference>
<proteinExistence type="predicted"/>
<dbReference type="VEuPathDB" id="TriTrypDB:ADEAN_001027600"/>
<dbReference type="GO" id="GO:0016020">
    <property type="term" value="C:membrane"/>
    <property type="evidence" value="ECO:0007669"/>
    <property type="project" value="InterPro"/>
</dbReference>
<dbReference type="SMART" id="SM00175">
    <property type="entry name" value="RAB"/>
    <property type="match status" value="1"/>
</dbReference>
<dbReference type="PRINTS" id="PR00449">
    <property type="entry name" value="RASTRNSFRMNG"/>
</dbReference>
<dbReference type="FunFam" id="3.40.50.300:FF:001447">
    <property type="entry name" value="Ras-related protein Rab-1B"/>
    <property type="match status" value="1"/>
</dbReference>
<evidence type="ECO:0000256" key="1">
    <source>
        <dbReference type="ARBA" id="ARBA00022741"/>
    </source>
</evidence>
<dbReference type="InterPro" id="IPR001806">
    <property type="entry name" value="Small_GTPase"/>
</dbReference>
<gene>
    <name evidence="4" type="ORF">ADEAN_001027600</name>
</gene>
<dbReference type="InterPro" id="IPR005225">
    <property type="entry name" value="Small_GTP-bd"/>
</dbReference>
<keyword evidence="5" id="KW-1185">Reference proteome</keyword>
<evidence type="ECO:0000313" key="4">
    <source>
        <dbReference type="EMBL" id="CAD2222729.1"/>
    </source>
</evidence>
<dbReference type="SUPFAM" id="SSF52540">
    <property type="entry name" value="P-loop containing nucleoside triphosphate hydrolases"/>
    <property type="match status" value="1"/>
</dbReference>
<dbReference type="PANTHER" id="PTHR24070">
    <property type="entry name" value="RAS, DI-RAS, AND RHEB FAMILY MEMBERS OF SMALL GTPASE SUPERFAMILY"/>
    <property type="match status" value="1"/>
</dbReference>
<feature type="compositionally biased region" description="Basic residues" evidence="3">
    <location>
        <begin position="189"/>
        <end position="199"/>
    </location>
</feature>
<evidence type="ECO:0000256" key="2">
    <source>
        <dbReference type="ARBA" id="ARBA00023134"/>
    </source>
</evidence>
<dbReference type="InterPro" id="IPR020849">
    <property type="entry name" value="Small_GTPase_Ras-type"/>
</dbReference>
<dbReference type="InterPro" id="IPR027417">
    <property type="entry name" value="P-loop_NTPase"/>
</dbReference>
<dbReference type="GO" id="GO:0005525">
    <property type="term" value="F:GTP binding"/>
    <property type="evidence" value="ECO:0007669"/>
    <property type="project" value="UniProtKB-KW"/>
</dbReference>
<dbReference type="GO" id="GO:0007165">
    <property type="term" value="P:signal transduction"/>
    <property type="evidence" value="ECO:0007669"/>
    <property type="project" value="InterPro"/>
</dbReference>
<dbReference type="Gene3D" id="3.40.50.300">
    <property type="entry name" value="P-loop containing nucleotide triphosphate hydrolases"/>
    <property type="match status" value="1"/>
</dbReference>
<dbReference type="SMART" id="SM00174">
    <property type="entry name" value="RHO"/>
    <property type="match status" value="1"/>
</dbReference>
<evidence type="ECO:0000313" key="5">
    <source>
        <dbReference type="Proteomes" id="UP000515908"/>
    </source>
</evidence>